<dbReference type="InterPro" id="IPR036689">
    <property type="entry name" value="ESAT-6-like_sf"/>
</dbReference>
<protein>
    <submittedName>
        <fullName evidence="2">Uncharacterized protein</fullName>
    </submittedName>
</protein>
<dbReference type="SUPFAM" id="SSF140453">
    <property type="entry name" value="EsxAB dimer-like"/>
    <property type="match status" value="1"/>
</dbReference>
<keyword evidence="3" id="KW-1185">Reference proteome</keyword>
<dbReference type="RefSeq" id="WP_126580140.1">
    <property type="nucleotide sequence ID" value="NZ_BIFR01000001.1"/>
</dbReference>
<evidence type="ECO:0000313" key="3">
    <source>
        <dbReference type="Proteomes" id="UP000287352"/>
    </source>
</evidence>
<dbReference type="Proteomes" id="UP000287352">
    <property type="component" value="Unassembled WGS sequence"/>
</dbReference>
<dbReference type="EMBL" id="BIFR01000001">
    <property type="protein sequence ID" value="GCE12529.1"/>
    <property type="molecule type" value="Genomic_DNA"/>
</dbReference>
<organism evidence="2 3">
    <name type="scientific">Tengunoibacter tsumagoiensis</name>
    <dbReference type="NCBI Taxonomy" id="2014871"/>
    <lineage>
        <taxon>Bacteria</taxon>
        <taxon>Bacillati</taxon>
        <taxon>Chloroflexota</taxon>
        <taxon>Ktedonobacteria</taxon>
        <taxon>Ktedonobacterales</taxon>
        <taxon>Dictyobacteraceae</taxon>
        <taxon>Tengunoibacter</taxon>
    </lineage>
</organism>
<reference evidence="3" key="1">
    <citation type="submission" date="2018-12" db="EMBL/GenBank/DDBJ databases">
        <title>Tengunoibacter tsumagoiensis gen. nov., sp. nov., Dictyobacter kobayashii sp. nov., D. alpinus sp. nov., and D. joshuensis sp. nov. and description of Dictyobacteraceae fam. nov. within the order Ktedonobacterales isolated from Tengu-no-mugimeshi.</title>
        <authorList>
            <person name="Wang C.M."/>
            <person name="Zheng Y."/>
            <person name="Sakai Y."/>
            <person name="Toyoda A."/>
            <person name="Minakuchi Y."/>
            <person name="Abe K."/>
            <person name="Yokota A."/>
            <person name="Yabe S."/>
        </authorList>
    </citation>
    <scope>NUCLEOTIDE SEQUENCE [LARGE SCALE GENOMIC DNA]</scope>
    <source>
        <strain evidence="3">Uno3</strain>
    </source>
</reference>
<dbReference type="AlphaFoldDB" id="A0A402A0E0"/>
<feature type="compositionally biased region" description="Basic and acidic residues" evidence="1">
    <location>
        <begin position="307"/>
        <end position="333"/>
    </location>
</feature>
<dbReference type="InterPro" id="IPR010310">
    <property type="entry name" value="T7SS_ESAT-6-like"/>
</dbReference>
<dbReference type="Gene3D" id="1.10.287.1060">
    <property type="entry name" value="ESAT-6-like"/>
    <property type="match status" value="1"/>
</dbReference>
<evidence type="ECO:0000256" key="1">
    <source>
        <dbReference type="SAM" id="MobiDB-lite"/>
    </source>
</evidence>
<comment type="caution">
    <text evidence="2">The sequence shown here is derived from an EMBL/GenBank/DDBJ whole genome shotgun (WGS) entry which is preliminary data.</text>
</comment>
<gene>
    <name evidence="2" type="ORF">KTT_23880</name>
</gene>
<dbReference type="Pfam" id="PF06013">
    <property type="entry name" value="WXG100"/>
    <property type="match status" value="1"/>
</dbReference>
<proteinExistence type="predicted"/>
<name>A0A402A0E0_9CHLR</name>
<feature type="region of interest" description="Disordered" evidence="1">
    <location>
        <begin position="298"/>
        <end position="333"/>
    </location>
</feature>
<evidence type="ECO:0000313" key="2">
    <source>
        <dbReference type="EMBL" id="GCE12529.1"/>
    </source>
</evidence>
<sequence>MDPLQLLDDLEGLRDKIPSAFQNDFEELINTIRHIYTMSIKFVTPPHPVQDGEKNLSSHHTTISDLHKQLNNSLSSFQLIYVGEASNTYHATANTSVQNLQLIADHLSTASSQHNTMATNLEQATEAKIALAALLVGLGITLGVLIFSAGTTAPVTVPAAALEAAGGTVSIGLLTEAEAAAAFALLSLAGPTLTDALLLGSLAALGTEIAFHTPTPTITLPHPITNFPQITVLNAHSHVGDLPISGKATGPNVYYPPKNMTPDQAWDKVQQGYKDAQGRVWKWDTKHKDHWDVQLKDGSHINVFPDGVERGQREKGNDGKDNKGKDSGKKGKK</sequence>
<accession>A0A402A0E0</accession>
<dbReference type="OrthoDB" id="5445630at2"/>